<comment type="similarity">
    <text evidence="1">Belongs to the FYV7 family.</text>
</comment>
<feature type="compositionally biased region" description="Polar residues" evidence="3">
    <location>
        <begin position="118"/>
        <end position="133"/>
    </location>
</feature>
<organism evidence="4 5">
    <name type="scientific">Dimargaris verticillata</name>
    <dbReference type="NCBI Taxonomy" id="2761393"/>
    <lineage>
        <taxon>Eukaryota</taxon>
        <taxon>Fungi</taxon>
        <taxon>Fungi incertae sedis</taxon>
        <taxon>Zoopagomycota</taxon>
        <taxon>Kickxellomycotina</taxon>
        <taxon>Dimargaritomycetes</taxon>
        <taxon>Dimargaritales</taxon>
        <taxon>Dimargaritaceae</taxon>
        <taxon>Dimargaris</taxon>
    </lineage>
</organism>
<proteinExistence type="inferred from homology"/>
<feature type="region of interest" description="Disordered" evidence="3">
    <location>
        <begin position="1"/>
        <end position="164"/>
    </location>
</feature>
<dbReference type="InterPro" id="IPR013730">
    <property type="entry name" value="Fyv7/TAP26"/>
</dbReference>
<feature type="compositionally biased region" description="Polar residues" evidence="3">
    <location>
        <begin position="98"/>
        <end position="111"/>
    </location>
</feature>
<keyword evidence="5" id="KW-1185">Reference proteome</keyword>
<feature type="compositionally biased region" description="Basic and acidic residues" evidence="3">
    <location>
        <begin position="144"/>
        <end position="161"/>
    </location>
</feature>
<reference evidence="4" key="1">
    <citation type="submission" date="2022-07" db="EMBL/GenBank/DDBJ databases">
        <title>Phylogenomic reconstructions and comparative analyses of Kickxellomycotina fungi.</title>
        <authorList>
            <person name="Reynolds N.K."/>
            <person name="Stajich J.E."/>
            <person name="Barry K."/>
            <person name="Grigoriev I.V."/>
            <person name="Crous P."/>
            <person name="Smith M.E."/>
        </authorList>
    </citation>
    <scope>NUCLEOTIDE SEQUENCE</scope>
    <source>
        <strain evidence="4">RSA 567</strain>
    </source>
</reference>
<dbReference type="OrthoDB" id="2135053at2759"/>
<dbReference type="EMBL" id="JANBQB010000219">
    <property type="protein sequence ID" value="KAJ1979437.1"/>
    <property type="molecule type" value="Genomic_DNA"/>
</dbReference>
<dbReference type="Proteomes" id="UP001151582">
    <property type="component" value="Unassembled WGS sequence"/>
</dbReference>
<accession>A0A9W8B833</accession>
<evidence type="ECO:0000313" key="5">
    <source>
        <dbReference type="Proteomes" id="UP001151582"/>
    </source>
</evidence>
<evidence type="ECO:0000256" key="2">
    <source>
        <dbReference type="ARBA" id="ARBA00018780"/>
    </source>
</evidence>
<comment type="caution">
    <text evidence="4">The sequence shown here is derived from an EMBL/GenBank/DDBJ whole genome shotgun (WGS) entry which is preliminary data.</text>
</comment>
<dbReference type="Pfam" id="PF08524">
    <property type="entry name" value="rRNA_processing"/>
    <property type="match status" value="1"/>
</dbReference>
<protein>
    <recommendedName>
        <fullName evidence="2">rRNA-processing protein FYV7</fullName>
    </recommendedName>
</protein>
<feature type="compositionally biased region" description="Polar residues" evidence="3">
    <location>
        <begin position="21"/>
        <end position="35"/>
    </location>
</feature>
<evidence type="ECO:0000256" key="3">
    <source>
        <dbReference type="SAM" id="MobiDB-lite"/>
    </source>
</evidence>
<dbReference type="AlphaFoldDB" id="A0A9W8B833"/>
<evidence type="ECO:0000256" key="1">
    <source>
        <dbReference type="ARBA" id="ARBA00006800"/>
    </source>
</evidence>
<sequence length="208" mass="23841">MKPTGPGKNRDKRNADYFKYSSRTLNTKYRSVQQSRLKRQFQKSVRAVADDTPDYIRQILANEVTDADDAILPRRTSQKPNANESDHEPAGGSERPNSKVTPTVSEESTAPTDARPASAQSYHRNSNGTSTRGLNPYQRALKKAQTEKLRKEEEYEKKEQEFQETQAARKTYFKKRAKEHQAMSQKTQRGQLKLSSQVNLLLRKIQPK</sequence>
<gene>
    <name evidence="4" type="ORF">H4R34_002834</name>
</gene>
<evidence type="ECO:0000313" key="4">
    <source>
        <dbReference type="EMBL" id="KAJ1979437.1"/>
    </source>
</evidence>
<name>A0A9W8B833_9FUNG</name>